<name>A0A160NXL9_STRLU</name>
<proteinExistence type="predicted"/>
<dbReference type="Proteomes" id="UP000217676">
    <property type="component" value="Chromosome"/>
</dbReference>
<evidence type="ECO:0000313" key="2">
    <source>
        <dbReference type="EMBL" id="BAU82934.1"/>
    </source>
</evidence>
<dbReference type="EMBL" id="AP017424">
    <property type="protein sequence ID" value="BAU82934.1"/>
    <property type="molecule type" value="Genomic_DNA"/>
</dbReference>
<dbReference type="AlphaFoldDB" id="A0A160NXL9"/>
<reference evidence="2 3" key="1">
    <citation type="journal article" date="2016" name="Genome Announc.">
        <title>Complete Genome Sequence of Thiostrepton-Producing Streptomyces laurentii ATCC 31255.</title>
        <authorList>
            <person name="Doi K."/>
            <person name="Fujino Y."/>
            <person name="Nagayoshi Y."/>
            <person name="Ohshima T."/>
            <person name="Ogata S."/>
        </authorList>
    </citation>
    <scope>NUCLEOTIDE SEQUENCE [LARGE SCALE GENOMIC DNA]</scope>
    <source>
        <strain evidence="2 3">ATCC 31255</strain>
    </source>
</reference>
<gene>
    <name evidence="2" type="ORF">SLA_1997</name>
</gene>
<dbReference type="InterPro" id="IPR029058">
    <property type="entry name" value="AB_hydrolase_fold"/>
</dbReference>
<evidence type="ECO:0000313" key="3">
    <source>
        <dbReference type="Proteomes" id="UP000217676"/>
    </source>
</evidence>
<dbReference type="ESTHER" id="strlu-a0a160nxl9">
    <property type="family name" value="Duf_1023"/>
</dbReference>
<accession>A0A160NXL9</accession>
<dbReference type="Gene3D" id="3.40.50.1820">
    <property type="entry name" value="alpha/beta hydrolase"/>
    <property type="match status" value="1"/>
</dbReference>
<dbReference type="InterPro" id="IPR010427">
    <property type="entry name" value="DUF1023"/>
</dbReference>
<dbReference type="Pfam" id="PF06259">
    <property type="entry name" value="Abhydrolase_8"/>
    <property type="match status" value="1"/>
</dbReference>
<sequence length="403" mass="42674">MPSFDSSPTLSVWRMLLALAVVFVLLATTGWTTIRPQPTAKDARSQDLVAWAHDRIGRRVLPDPSAPARTVAAFFASLRPAQRLRLAEAHPLVVGNLDGVPVSLRYRANRISLARALAAERPRLDDPRLTPDGHQEARRRVDRFASLLRPGRQILAFDPGGAGRTAEVLGDLERARRVSVIVPGVDTNLLTFQKTARRYSAPAGMADSLYAAERAADPRSRTAVIAWADYTAPVGVGIDAAMGRLAENGAVRLVGLTTALPGDARVVLFCHSYGSVLCGVAAPRLPDRVTDVVVAGSPGMRADRAADLDTRARVWAMRDADDWIADVPHLELGGVGHGTDPVAPEFGARLLSAAGANGHAGYFEPGTRSLANFAALGVGSFRSLSCASADSACLRGIFGATAG</sequence>
<dbReference type="SUPFAM" id="SSF53474">
    <property type="entry name" value="alpha/beta-Hydrolases"/>
    <property type="match status" value="1"/>
</dbReference>
<dbReference type="KEGG" id="slau:SLA_1997"/>
<feature type="domain" description="DUF1023" evidence="1">
    <location>
        <begin position="158"/>
        <end position="331"/>
    </location>
</feature>
<keyword evidence="3" id="KW-1185">Reference proteome</keyword>
<protein>
    <recommendedName>
        <fullName evidence="1">DUF1023 domain-containing protein</fullName>
    </recommendedName>
</protein>
<evidence type="ECO:0000259" key="1">
    <source>
        <dbReference type="Pfam" id="PF06259"/>
    </source>
</evidence>
<organism evidence="2 3">
    <name type="scientific">Streptomyces laurentii</name>
    <dbReference type="NCBI Taxonomy" id="39478"/>
    <lineage>
        <taxon>Bacteria</taxon>
        <taxon>Bacillati</taxon>
        <taxon>Actinomycetota</taxon>
        <taxon>Actinomycetes</taxon>
        <taxon>Kitasatosporales</taxon>
        <taxon>Streptomycetaceae</taxon>
        <taxon>Streptomyces</taxon>
    </lineage>
</organism>